<dbReference type="EMBL" id="PFOB01000055">
    <property type="protein sequence ID" value="PIZ62439.1"/>
    <property type="molecule type" value="Genomic_DNA"/>
</dbReference>
<accession>A0A2M7TX87</accession>
<dbReference type="AlphaFoldDB" id="A0A2M7TX87"/>
<evidence type="ECO:0000313" key="1">
    <source>
        <dbReference type="EMBL" id="PIZ62439.1"/>
    </source>
</evidence>
<gene>
    <name evidence="1" type="ORF">COY16_04305</name>
</gene>
<evidence type="ECO:0000313" key="2">
    <source>
        <dbReference type="Proteomes" id="UP000228503"/>
    </source>
</evidence>
<reference evidence="2" key="1">
    <citation type="submission" date="2017-09" db="EMBL/GenBank/DDBJ databases">
        <title>Depth-based differentiation of microbial function through sediment-hosted aquifers and enrichment of novel symbionts in the deep terrestrial subsurface.</title>
        <authorList>
            <person name="Probst A.J."/>
            <person name="Ladd B."/>
            <person name="Jarett J.K."/>
            <person name="Geller-Mcgrath D.E."/>
            <person name="Sieber C.M.K."/>
            <person name="Emerson J.B."/>
            <person name="Anantharaman K."/>
            <person name="Thomas B.C."/>
            <person name="Malmstrom R."/>
            <person name="Stieglmeier M."/>
            <person name="Klingl A."/>
            <person name="Woyke T."/>
            <person name="Ryan C.M."/>
            <person name="Banfield J.F."/>
        </authorList>
    </citation>
    <scope>NUCLEOTIDE SEQUENCE [LARGE SCALE GENOMIC DNA]</scope>
</reference>
<proteinExistence type="predicted"/>
<dbReference type="Proteomes" id="UP000228503">
    <property type="component" value="Unassembled WGS sequence"/>
</dbReference>
<comment type="caution">
    <text evidence="1">The sequence shown here is derived from an EMBL/GenBank/DDBJ whole genome shotgun (WGS) entry which is preliminary data.</text>
</comment>
<protein>
    <submittedName>
        <fullName evidence="1">Uncharacterized protein</fullName>
    </submittedName>
</protein>
<name>A0A2M7TX87_9BACT</name>
<sequence length="295" mass="33587">MRERLRTIQGGLRYQFQETRDAFQREMFYRTPGELSPANLLHVIDPHLESALSPTGLEMIRQAIGDIDLAVDYGAARNPLRALVFGNARRIVAVDPAYKYYNHEDFQMNPDPELYGVFGGKAEWEEMKKLMQWSMKKIKYPDMSSHQASYTIAGMRSGTQRKIELIPQKGESWLQDIHDKAQLAVVWRAFPTAETWGHIIERLPIDGVLITTGYGSTVSSFHPQDAPDYDCLTCGIDVDNTALPRNGNFDAIGMVPLVDPYQLFAEEETQQSMYFYRKRGSLTAVDISEALRQNI</sequence>
<organism evidence="1 2">
    <name type="scientific">Candidatus Roizmanbacteria bacterium CG_4_10_14_0_2_um_filter_39_13</name>
    <dbReference type="NCBI Taxonomy" id="1974825"/>
    <lineage>
        <taxon>Bacteria</taxon>
        <taxon>Candidatus Roizmaniibacteriota</taxon>
    </lineage>
</organism>